<dbReference type="PIRSF" id="PIRSF000440">
    <property type="entry name" value="CAT"/>
    <property type="match status" value="1"/>
</dbReference>
<evidence type="ECO:0000256" key="6">
    <source>
        <dbReference type="ARBA" id="ARBA00023251"/>
    </source>
</evidence>
<dbReference type="EC" id="2.3.1.28" evidence="3 9"/>
<accession>A0AA46TNQ6</accession>
<comment type="similarity">
    <text evidence="2 10">Belongs to the chloramphenicol acetyltransferase family.</text>
</comment>
<evidence type="ECO:0000256" key="10">
    <source>
        <dbReference type="RuleBase" id="RU004156"/>
    </source>
</evidence>
<dbReference type="PROSITE" id="PS00100">
    <property type="entry name" value="CAT"/>
    <property type="match status" value="1"/>
</dbReference>
<dbReference type="InterPro" id="IPR023213">
    <property type="entry name" value="CAT-like_dom_sf"/>
</dbReference>
<dbReference type="InterPro" id="IPR018372">
    <property type="entry name" value="Chloramphenicol_AcTrfase_AS"/>
</dbReference>
<name>A0AA46TNQ6_9ACTN</name>
<evidence type="ECO:0000256" key="4">
    <source>
        <dbReference type="ARBA" id="ARBA00020291"/>
    </source>
</evidence>
<evidence type="ECO:0000313" key="11">
    <source>
        <dbReference type="EMBL" id="UYM07748.1"/>
    </source>
</evidence>
<comment type="catalytic activity">
    <reaction evidence="9">
        <text>chloramphenicol + acetyl-CoA = chloramphenicol 3-acetate + CoA</text>
        <dbReference type="Rhea" id="RHEA:18421"/>
        <dbReference type="ChEBI" id="CHEBI:16730"/>
        <dbReference type="ChEBI" id="CHEBI:17698"/>
        <dbReference type="ChEBI" id="CHEBI:57287"/>
        <dbReference type="ChEBI" id="CHEBI:57288"/>
        <dbReference type="EC" id="2.3.1.28"/>
    </reaction>
</comment>
<dbReference type="EMBL" id="CP094970">
    <property type="protein sequence ID" value="UYM07748.1"/>
    <property type="molecule type" value="Genomic_DNA"/>
</dbReference>
<evidence type="ECO:0000256" key="5">
    <source>
        <dbReference type="ARBA" id="ARBA00022679"/>
    </source>
</evidence>
<reference evidence="11" key="1">
    <citation type="submission" date="2022-01" db="EMBL/GenBank/DDBJ databases">
        <title>Nocardioidaceae gen. sp. A5X3R13.</title>
        <authorList>
            <person name="Lopez Marin M.A."/>
            <person name="Uhlik O."/>
        </authorList>
    </citation>
    <scope>NUCLEOTIDE SEQUENCE</scope>
    <source>
        <strain evidence="11">A5X3R13</strain>
    </source>
</reference>
<keyword evidence="12" id="KW-1185">Reference proteome</keyword>
<dbReference type="SMART" id="SM01059">
    <property type="entry name" value="CAT"/>
    <property type="match status" value="1"/>
</dbReference>
<evidence type="ECO:0000256" key="7">
    <source>
        <dbReference type="ARBA" id="ARBA00023315"/>
    </source>
</evidence>
<comment type="function">
    <text evidence="1 9">This enzyme is an effector of chloramphenicol resistance in bacteria.</text>
</comment>
<protein>
    <recommendedName>
        <fullName evidence="4 9">Chloramphenicol acetyltransferase</fullName>
        <ecNumber evidence="3 9">2.3.1.28</ecNumber>
    </recommendedName>
</protein>
<dbReference type="InterPro" id="IPR001707">
    <property type="entry name" value="Cmp_AcTrfase"/>
</dbReference>
<dbReference type="PANTHER" id="PTHR38474">
    <property type="entry name" value="SLR0299 PROTEIN"/>
    <property type="match status" value="1"/>
</dbReference>
<evidence type="ECO:0000313" key="12">
    <source>
        <dbReference type="Proteomes" id="UP001164390"/>
    </source>
</evidence>
<dbReference type="PANTHER" id="PTHR38474:SF2">
    <property type="entry name" value="CHLORAMPHENICOL ACETYLTRANSFERASE"/>
    <property type="match status" value="1"/>
</dbReference>
<keyword evidence="7 9" id="KW-0012">Acyltransferase</keyword>
<keyword evidence="6 9" id="KW-0046">Antibiotic resistance</keyword>
<evidence type="ECO:0000256" key="8">
    <source>
        <dbReference type="PIRSR" id="PIRSR000440-1"/>
    </source>
</evidence>
<sequence>METARPIDLDTWPRREHFDHYRDQVPCSHAMTVDVDVTEFAAALRASTHKTYVAQIWALASLVNRHAEFRLTLTDAGEPAVWDVVHPMFTVFNPDRETFAASWVPYDADFARFHDRAVRALADHRGATSMFPQGPPPANCFDVSSIPWTAFSGFNLQIDGASEHFLPIFTLGRYTERAGRTFLPLAVQVHHAAADGFHTARLVNEFRELAADPTWVAG</sequence>
<evidence type="ECO:0000256" key="1">
    <source>
        <dbReference type="ARBA" id="ARBA00002150"/>
    </source>
</evidence>
<dbReference type="Proteomes" id="UP001164390">
    <property type="component" value="Chromosome"/>
</dbReference>
<dbReference type="RefSeq" id="WP_271636722.1">
    <property type="nucleotide sequence ID" value="NZ_CP094970.1"/>
</dbReference>
<dbReference type="SUPFAM" id="SSF52777">
    <property type="entry name" value="CoA-dependent acyltransferases"/>
    <property type="match status" value="1"/>
</dbReference>
<keyword evidence="5 9" id="KW-0808">Transferase</keyword>
<proteinExistence type="inferred from homology"/>
<evidence type="ECO:0000256" key="2">
    <source>
        <dbReference type="ARBA" id="ARBA00010571"/>
    </source>
</evidence>
<dbReference type="GO" id="GO:0046677">
    <property type="term" value="P:response to antibiotic"/>
    <property type="evidence" value="ECO:0007669"/>
    <property type="project" value="UniProtKB-KW"/>
</dbReference>
<evidence type="ECO:0000256" key="9">
    <source>
        <dbReference type="RuleBase" id="RU000503"/>
    </source>
</evidence>
<dbReference type="AlphaFoldDB" id="A0AA46TNQ6"/>
<gene>
    <name evidence="11" type="ORF">L0C25_11960</name>
</gene>
<dbReference type="Gene3D" id="3.30.559.10">
    <property type="entry name" value="Chloramphenicol acetyltransferase-like domain"/>
    <property type="match status" value="1"/>
</dbReference>
<dbReference type="GO" id="GO:0008811">
    <property type="term" value="F:chloramphenicol O-acetyltransferase activity"/>
    <property type="evidence" value="ECO:0007669"/>
    <property type="project" value="UniProtKB-EC"/>
</dbReference>
<feature type="active site" description="Proton acceptor" evidence="8">
    <location>
        <position position="191"/>
    </location>
</feature>
<dbReference type="KEGG" id="sgrg:L0C25_11960"/>
<evidence type="ECO:0000256" key="3">
    <source>
        <dbReference type="ARBA" id="ARBA00013235"/>
    </source>
</evidence>
<organism evidence="11 12">
    <name type="scientific">Solicola gregarius</name>
    <dbReference type="NCBI Taxonomy" id="2908642"/>
    <lineage>
        <taxon>Bacteria</taxon>
        <taxon>Bacillati</taxon>
        <taxon>Actinomycetota</taxon>
        <taxon>Actinomycetes</taxon>
        <taxon>Propionibacteriales</taxon>
        <taxon>Nocardioidaceae</taxon>
        <taxon>Solicola</taxon>
    </lineage>
</organism>
<dbReference type="Pfam" id="PF00302">
    <property type="entry name" value="CAT"/>
    <property type="match status" value="1"/>
</dbReference>